<evidence type="ECO:0000313" key="5">
    <source>
        <dbReference type="EMBL" id="KAF5852280.1"/>
    </source>
</evidence>
<feature type="domain" description="Fumarylacetoacetase-like C-terminal" evidence="4">
    <location>
        <begin position="53"/>
        <end position="165"/>
    </location>
</feature>
<feature type="compositionally biased region" description="Polar residues" evidence="3">
    <location>
        <begin position="146"/>
        <end position="156"/>
    </location>
</feature>
<dbReference type="InterPro" id="IPR036663">
    <property type="entry name" value="Fumarylacetoacetase_C_sf"/>
</dbReference>
<accession>A0A8H5ZNH6</accession>
<dbReference type="InterPro" id="IPR011234">
    <property type="entry name" value="Fumarylacetoacetase-like_C"/>
</dbReference>
<evidence type="ECO:0000313" key="6">
    <source>
        <dbReference type="Proteomes" id="UP000624244"/>
    </source>
</evidence>
<organism evidence="5 6">
    <name type="scientific">Cochliobolus sativus</name>
    <name type="common">Common root rot and spot blotch fungus</name>
    <name type="synonym">Bipolaris sorokiniana</name>
    <dbReference type="NCBI Taxonomy" id="45130"/>
    <lineage>
        <taxon>Eukaryota</taxon>
        <taxon>Fungi</taxon>
        <taxon>Dikarya</taxon>
        <taxon>Ascomycota</taxon>
        <taxon>Pezizomycotina</taxon>
        <taxon>Dothideomycetes</taxon>
        <taxon>Pleosporomycetidae</taxon>
        <taxon>Pleosporales</taxon>
        <taxon>Pleosporineae</taxon>
        <taxon>Pleosporaceae</taxon>
        <taxon>Bipolaris</taxon>
    </lineage>
</organism>
<dbReference type="SUPFAM" id="SSF56529">
    <property type="entry name" value="FAH"/>
    <property type="match status" value="1"/>
</dbReference>
<reference evidence="5" key="1">
    <citation type="submission" date="2019-11" db="EMBL/GenBank/DDBJ databases">
        <title>Bipolaris sorokiniana Genome sequencing.</title>
        <authorList>
            <person name="Wang H."/>
        </authorList>
    </citation>
    <scope>NUCLEOTIDE SEQUENCE</scope>
</reference>
<comment type="similarity">
    <text evidence="1">Belongs to the FAH family.</text>
</comment>
<gene>
    <name evidence="5" type="ORF">GGP41_000966</name>
</gene>
<dbReference type="Gene3D" id="3.90.850.10">
    <property type="entry name" value="Fumarylacetoacetase-like, C-terminal domain"/>
    <property type="match status" value="1"/>
</dbReference>
<evidence type="ECO:0000256" key="3">
    <source>
        <dbReference type="SAM" id="MobiDB-lite"/>
    </source>
</evidence>
<protein>
    <recommendedName>
        <fullName evidence="4">Fumarylacetoacetase-like C-terminal domain-containing protein</fullName>
    </recommendedName>
</protein>
<dbReference type="Proteomes" id="UP000624244">
    <property type="component" value="Unassembled WGS sequence"/>
</dbReference>
<dbReference type="EMBL" id="WNKQ01000004">
    <property type="protein sequence ID" value="KAF5852280.1"/>
    <property type="molecule type" value="Genomic_DNA"/>
</dbReference>
<evidence type="ECO:0000256" key="2">
    <source>
        <dbReference type="ARBA" id="ARBA00022723"/>
    </source>
</evidence>
<comment type="caution">
    <text evidence="5">The sequence shown here is derived from an EMBL/GenBank/DDBJ whole genome shotgun (WGS) entry which is preliminary data.</text>
</comment>
<dbReference type="GO" id="GO:0046872">
    <property type="term" value="F:metal ion binding"/>
    <property type="evidence" value="ECO:0007669"/>
    <property type="project" value="UniProtKB-KW"/>
</dbReference>
<dbReference type="AlphaFoldDB" id="A0A8H5ZNH6"/>
<feature type="region of interest" description="Disordered" evidence="3">
    <location>
        <begin position="146"/>
        <end position="166"/>
    </location>
</feature>
<dbReference type="GO" id="GO:0003824">
    <property type="term" value="F:catalytic activity"/>
    <property type="evidence" value="ECO:0007669"/>
    <property type="project" value="InterPro"/>
</dbReference>
<evidence type="ECO:0000256" key="1">
    <source>
        <dbReference type="ARBA" id="ARBA00010211"/>
    </source>
</evidence>
<feature type="non-terminal residue" evidence="5">
    <location>
        <position position="166"/>
    </location>
</feature>
<dbReference type="PANTHER" id="PTHR11820">
    <property type="entry name" value="ACYLPYRUVASE"/>
    <property type="match status" value="1"/>
</dbReference>
<proteinExistence type="inferred from homology"/>
<sequence length="166" mass="18166">MGPNLQRLVRFKSPSGDRFYGELGTEIETVRDNLMGLEVPVLSSVPATHNFQCVGINYKTHTGETGLSAGGYPVIFTKPPAKNVSDALAGPYDNIPINDACKMMDYEAELCIIIRKDYKNVKDPAEALSCIVGYTFGNVSSRFWQTPQRSGNQHGSAKSFDKLASL</sequence>
<evidence type="ECO:0000259" key="4">
    <source>
        <dbReference type="Pfam" id="PF01557"/>
    </source>
</evidence>
<dbReference type="Pfam" id="PF01557">
    <property type="entry name" value="FAA_hydrolase"/>
    <property type="match status" value="1"/>
</dbReference>
<name>A0A8H5ZNH6_COCSA</name>
<keyword evidence="2" id="KW-0479">Metal-binding</keyword>